<evidence type="ECO:0000313" key="18">
    <source>
        <dbReference type="Proteomes" id="UP000284902"/>
    </source>
</evidence>
<evidence type="ECO:0000313" key="14">
    <source>
        <dbReference type="EMBL" id="RGK41995.1"/>
    </source>
</evidence>
<keyword evidence="6 11" id="KW-0479">Metal-binding</keyword>
<accession>A0A3E4LXK1</accession>
<dbReference type="PANTHER" id="PTHR11902">
    <property type="entry name" value="ENOLASE"/>
    <property type="match status" value="1"/>
</dbReference>
<dbReference type="SUPFAM" id="SSF51604">
    <property type="entry name" value="Enolase C-terminal domain-like"/>
    <property type="match status" value="1"/>
</dbReference>
<evidence type="ECO:0000256" key="3">
    <source>
        <dbReference type="ARBA" id="ARBA00012058"/>
    </source>
</evidence>
<dbReference type="SUPFAM" id="SSF54826">
    <property type="entry name" value="Enolase N-terminal domain-like"/>
    <property type="match status" value="1"/>
</dbReference>
<dbReference type="EMBL" id="QRHG01000007">
    <property type="protein sequence ID" value="RHF62148.1"/>
    <property type="molecule type" value="Genomic_DNA"/>
</dbReference>
<evidence type="ECO:0000256" key="8">
    <source>
        <dbReference type="ARBA" id="ARBA00023152"/>
    </source>
</evidence>
<dbReference type="GO" id="GO:0006096">
    <property type="term" value="P:glycolytic process"/>
    <property type="evidence" value="ECO:0007669"/>
    <property type="project" value="UniProtKB-UniPathway"/>
</dbReference>
<name>A0A3E4LXK1_9FIRM</name>
<evidence type="ECO:0000259" key="12">
    <source>
        <dbReference type="SMART" id="SM01192"/>
    </source>
</evidence>
<dbReference type="UniPathway" id="UPA00109">
    <property type="reaction ID" value="UER00187"/>
</dbReference>
<dbReference type="InterPro" id="IPR036849">
    <property type="entry name" value="Enolase-like_C_sf"/>
</dbReference>
<evidence type="ECO:0000313" key="19">
    <source>
        <dbReference type="Proteomes" id="UP000285832"/>
    </source>
</evidence>
<feature type="binding site" evidence="11">
    <location>
        <position position="294"/>
    </location>
    <ligand>
        <name>Mg(2+)</name>
        <dbReference type="ChEBI" id="CHEBI:18420"/>
    </ligand>
</feature>
<dbReference type="GO" id="GO:0004634">
    <property type="term" value="F:phosphopyruvate hydratase activity"/>
    <property type="evidence" value="ECO:0007669"/>
    <property type="project" value="UniProtKB-EC"/>
</dbReference>
<dbReference type="InterPro" id="IPR029017">
    <property type="entry name" value="Enolase-like_N"/>
</dbReference>
<dbReference type="Pfam" id="PF03952">
    <property type="entry name" value="Enolase_N"/>
    <property type="match status" value="1"/>
</dbReference>
<dbReference type="Proteomes" id="UP000285832">
    <property type="component" value="Unassembled WGS sequence"/>
</dbReference>
<evidence type="ECO:0000256" key="4">
    <source>
        <dbReference type="ARBA" id="ARBA00017068"/>
    </source>
</evidence>
<proteinExistence type="inferred from homology"/>
<dbReference type="EC" id="4.2.1.11" evidence="3"/>
<dbReference type="PRINTS" id="PR00148">
    <property type="entry name" value="ENOLASE"/>
</dbReference>
<feature type="domain" description="Enolase N-terminal" evidence="13">
    <location>
        <begin position="32"/>
        <end position="138"/>
    </location>
</feature>
<dbReference type="Gene3D" id="3.20.20.120">
    <property type="entry name" value="Enolase-like C-terminal domain"/>
    <property type="match status" value="1"/>
</dbReference>
<dbReference type="PIRSF" id="PIRSF001400">
    <property type="entry name" value="Enolase"/>
    <property type="match status" value="1"/>
</dbReference>
<keyword evidence="7 11" id="KW-0460">Magnesium</keyword>
<evidence type="ECO:0000313" key="16">
    <source>
        <dbReference type="EMBL" id="RHJ63291.1"/>
    </source>
</evidence>
<dbReference type="GO" id="GO:0000015">
    <property type="term" value="C:phosphopyruvate hydratase complex"/>
    <property type="evidence" value="ECO:0007669"/>
    <property type="project" value="InterPro"/>
</dbReference>
<evidence type="ECO:0000256" key="6">
    <source>
        <dbReference type="ARBA" id="ARBA00022723"/>
    </source>
</evidence>
<evidence type="ECO:0000313" key="15">
    <source>
        <dbReference type="EMBL" id="RHF62148.1"/>
    </source>
</evidence>
<evidence type="ECO:0000256" key="5">
    <source>
        <dbReference type="ARBA" id="ARBA00022525"/>
    </source>
</evidence>
<protein>
    <recommendedName>
        <fullName evidence="4">Enolase</fullName>
        <ecNumber evidence="3">4.2.1.11</ecNumber>
    </recommendedName>
</protein>
<dbReference type="Proteomes" id="UP000284902">
    <property type="component" value="Unassembled WGS sequence"/>
</dbReference>
<feature type="domain" description="Enolase C-terminal TIM barrel" evidence="12">
    <location>
        <begin position="141"/>
        <end position="411"/>
    </location>
</feature>
<dbReference type="SMART" id="SM01192">
    <property type="entry name" value="Enolase_C"/>
    <property type="match status" value="1"/>
</dbReference>
<keyword evidence="9" id="KW-0456">Lyase</keyword>
<reference evidence="17 18" key="1">
    <citation type="submission" date="2018-08" db="EMBL/GenBank/DDBJ databases">
        <title>A genome reference for cultivated species of the human gut microbiota.</title>
        <authorList>
            <person name="Zou Y."/>
            <person name="Xue W."/>
            <person name="Luo G."/>
        </authorList>
    </citation>
    <scope>NUCLEOTIDE SEQUENCE [LARGE SCALE GENOMIC DNA]</scope>
    <source>
        <strain evidence="16 19">AM09-9</strain>
        <strain evidence="15 18">AM25-1LB</strain>
        <strain evidence="14 17">TF11-7</strain>
    </source>
</reference>
<comment type="similarity">
    <text evidence="2">Belongs to the enolase family.</text>
</comment>
<dbReference type="Gene3D" id="3.30.390.10">
    <property type="entry name" value="Enolase-like, N-terminal domain"/>
    <property type="match status" value="1"/>
</dbReference>
<comment type="catalytic activity">
    <reaction evidence="10">
        <text>(2R)-2-phosphoglycerate = phosphoenolpyruvate + H2O</text>
        <dbReference type="Rhea" id="RHEA:10164"/>
        <dbReference type="ChEBI" id="CHEBI:15377"/>
        <dbReference type="ChEBI" id="CHEBI:58289"/>
        <dbReference type="ChEBI" id="CHEBI:58702"/>
        <dbReference type="EC" id="4.2.1.11"/>
    </reaction>
    <physiologicalReaction direction="left-to-right" evidence="10">
        <dbReference type="Rhea" id="RHEA:10165"/>
    </physiologicalReaction>
</comment>
<evidence type="ECO:0000256" key="7">
    <source>
        <dbReference type="ARBA" id="ARBA00022842"/>
    </source>
</evidence>
<evidence type="ECO:0000256" key="9">
    <source>
        <dbReference type="ARBA" id="ARBA00023239"/>
    </source>
</evidence>
<evidence type="ECO:0000313" key="17">
    <source>
        <dbReference type="Proteomes" id="UP000260793"/>
    </source>
</evidence>
<dbReference type="EMBL" id="QRMI01000005">
    <property type="protein sequence ID" value="RHJ63291.1"/>
    <property type="molecule type" value="Genomic_DNA"/>
</dbReference>
<comment type="cofactor">
    <cofactor evidence="11">
        <name>Mg(2+)</name>
        <dbReference type="ChEBI" id="CHEBI:18420"/>
    </cofactor>
    <text evidence="11">Mg(2+) is required for catalysis and for stabilizing the dimer.</text>
</comment>
<evidence type="ECO:0000256" key="1">
    <source>
        <dbReference type="ARBA" id="ARBA00005031"/>
    </source>
</evidence>
<keyword evidence="8" id="KW-0324">Glycolysis</keyword>
<keyword evidence="5" id="KW-0964">Secreted</keyword>
<dbReference type="EMBL" id="QSQN01000005">
    <property type="protein sequence ID" value="RGK41995.1"/>
    <property type="molecule type" value="Genomic_DNA"/>
</dbReference>
<dbReference type="Proteomes" id="UP000260793">
    <property type="component" value="Unassembled WGS sequence"/>
</dbReference>
<gene>
    <name evidence="16" type="ORF">DW116_03020</name>
    <name evidence="15" type="ORF">DW672_04160</name>
    <name evidence="14" type="ORF">DXD17_02960</name>
</gene>
<sequence length="414" mass="45773">MKVKGKTCCECKIHDKSILFSGGRIMDICLPIRDIYVRKILDSGGSPAVEAEVLAGEDIVGTASVAGQKGEQEIEAGIEQMHSQIAEELIGKNLFEQEEIDHLLEKRKEIPQEVSLAVSIATARAAAGKLKLSLYRYLGGTHALKLPALLILAADGTAEETEMDFRELMLVPKGISSVQGQIRAAGEIDSLFREALKKRNGREGEPDRKKQDAADGGVLKLLEKAVEEAGYQCGKEIFFAVNAGAGRLYEKQSGVYRFPAESRRCGQRVERSREELIEYLTRLTGEYPISLLEDPLYREDREGIQELEKKLEDREDCEKKTVLGRRSVMIDPGEIYTLTELSERVREVTEQGKGIILCRQRKETEDAALVDAAVAFGIGQMKLGSPGCLEAAVKYNRLLKLEEKLGKSLGTDCP</sequence>
<dbReference type="InterPro" id="IPR000941">
    <property type="entry name" value="Enolase"/>
</dbReference>
<evidence type="ECO:0000259" key="13">
    <source>
        <dbReference type="SMART" id="SM01193"/>
    </source>
</evidence>
<dbReference type="AlphaFoldDB" id="A0A3E4LXK1"/>
<evidence type="ECO:0000256" key="10">
    <source>
        <dbReference type="ARBA" id="ARBA00048951"/>
    </source>
</evidence>
<dbReference type="SMART" id="SM01193">
    <property type="entry name" value="Enolase_N"/>
    <property type="match status" value="1"/>
</dbReference>
<comment type="pathway">
    <text evidence="1">Carbohydrate degradation; glycolysis; pyruvate from D-glyceraldehyde 3-phosphate: step 4/5.</text>
</comment>
<dbReference type="InterPro" id="IPR020810">
    <property type="entry name" value="Enolase_C"/>
</dbReference>
<evidence type="ECO:0000256" key="2">
    <source>
        <dbReference type="ARBA" id="ARBA00009604"/>
    </source>
</evidence>
<dbReference type="GO" id="GO:0000287">
    <property type="term" value="F:magnesium ion binding"/>
    <property type="evidence" value="ECO:0007669"/>
    <property type="project" value="InterPro"/>
</dbReference>
<evidence type="ECO:0000256" key="11">
    <source>
        <dbReference type="PIRSR" id="PIRSR001400-3"/>
    </source>
</evidence>
<dbReference type="PANTHER" id="PTHR11902:SF1">
    <property type="entry name" value="ENOLASE"/>
    <property type="match status" value="1"/>
</dbReference>
<comment type="caution">
    <text evidence="14">The sequence shown here is derived from an EMBL/GenBank/DDBJ whole genome shotgun (WGS) entry which is preliminary data.</text>
</comment>
<dbReference type="InterPro" id="IPR020811">
    <property type="entry name" value="Enolase_N"/>
</dbReference>
<organism evidence="14 17">
    <name type="scientific">[Ruminococcus] lactaris</name>
    <dbReference type="NCBI Taxonomy" id="46228"/>
    <lineage>
        <taxon>Bacteria</taxon>
        <taxon>Bacillati</taxon>
        <taxon>Bacillota</taxon>
        <taxon>Clostridia</taxon>
        <taxon>Lachnospirales</taxon>
        <taxon>Lachnospiraceae</taxon>
        <taxon>Mediterraneibacter</taxon>
    </lineage>
</organism>
<dbReference type="Pfam" id="PF00113">
    <property type="entry name" value="Enolase_C"/>
    <property type="match status" value="1"/>
</dbReference>